<keyword evidence="1" id="KW-1133">Transmembrane helix</keyword>
<dbReference type="Proteomes" id="UP001602370">
    <property type="component" value="Unassembled WGS sequence"/>
</dbReference>
<evidence type="ECO:0000313" key="3">
    <source>
        <dbReference type="Proteomes" id="UP001602370"/>
    </source>
</evidence>
<dbReference type="RefSeq" id="WP_167346904.1">
    <property type="nucleotide sequence ID" value="NZ_JBIBDZ010000010.1"/>
</dbReference>
<accession>A0ABW6XXU0</accession>
<keyword evidence="1" id="KW-0812">Transmembrane</keyword>
<evidence type="ECO:0000256" key="1">
    <source>
        <dbReference type="SAM" id="Phobius"/>
    </source>
</evidence>
<reference evidence="2 3" key="1">
    <citation type="submission" date="2024-10" db="EMBL/GenBank/DDBJ databases">
        <title>The Natural Products Discovery Center: Release of the First 8490 Sequenced Strains for Exploring Actinobacteria Biosynthetic Diversity.</title>
        <authorList>
            <person name="Kalkreuter E."/>
            <person name="Kautsar S.A."/>
            <person name="Yang D."/>
            <person name="Bader C.D."/>
            <person name="Teijaro C.N."/>
            <person name="Fluegel L."/>
            <person name="Davis C.M."/>
            <person name="Simpson J.R."/>
            <person name="Lauterbach L."/>
            <person name="Steele A.D."/>
            <person name="Gui C."/>
            <person name="Meng S."/>
            <person name="Li G."/>
            <person name="Viehrig K."/>
            <person name="Ye F."/>
            <person name="Su P."/>
            <person name="Kiefer A.F."/>
            <person name="Nichols A."/>
            <person name="Cepeda A.J."/>
            <person name="Yan W."/>
            <person name="Fan B."/>
            <person name="Jiang Y."/>
            <person name="Adhikari A."/>
            <person name="Zheng C.-J."/>
            <person name="Schuster L."/>
            <person name="Cowan T.M."/>
            <person name="Smanski M.J."/>
            <person name="Chevrette M.G."/>
            <person name="De Carvalho L.P.S."/>
            <person name="Shen B."/>
        </authorList>
    </citation>
    <scope>NUCLEOTIDE SEQUENCE [LARGE SCALE GENOMIC DNA]</scope>
    <source>
        <strain evidence="2 3">NPDC012605</strain>
    </source>
</reference>
<name>A0ABW6XXU0_9ACTN</name>
<dbReference type="EMBL" id="JBIBDZ010000010">
    <property type="protein sequence ID" value="MFF5922338.1"/>
    <property type="molecule type" value="Genomic_DNA"/>
</dbReference>
<organism evidence="2 3">
    <name type="scientific">Streptomyces flavochromogenes</name>
    <dbReference type="NCBI Taxonomy" id="68199"/>
    <lineage>
        <taxon>Bacteria</taxon>
        <taxon>Bacillati</taxon>
        <taxon>Actinomycetota</taxon>
        <taxon>Actinomycetes</taxon>
        <taxon>Kitasatosporales</taxon>
        <taxon>Streptomycetaceae</taxon>
        <taxon>Streptomyces</taxon>
    </lineage>
</organism>
<keyword evidence="3" id="KW-1185">Reference proteome</keyword>
<protein>
    <submittedName>
        <fullName evidence="2">Uncharacterized protein</fullName>
    </submittedName>
</protein>
<feature type="transmembrane region" description="Helical" evidence="1">
    <location>
        <begin position="24"/>
        <end position="44"/>
    </location>
</feature>
<gene>
    <name evidence="2" type="ORF">ACFY8C_28985</name>
</gene>
<proteinExistence type="predicted"/>
<keyword evidence="1" id="KW-0472">Membrane</keyword>
<comment type="caution">
    <text evidence="2">The sequence shown here is derived from an EMBL/GenBank/DDBJ whole genome shotgun (WGS) entry which is preliminary data.</text>
</comment>
<sequence length="51" mass="5654">MDLFDGELGGRDEHQVDVGGGCSWFYVVLIGLVILAIVAVNRFFDFMGNLF</sequence>
<evidence type="ECO:0000313" key="2">
    <source>
        <dbReference type="EMBL" id="MFF5922338.1"/>
    </source>
</evidence>